<dbReference type="AlphaFoldDB" id="A0A8X8WWZ2"/>
<gene>
    <name evidence="2" type="ORF">SASPL_134777</name>
</gene>
<name>A0A8X8WWZ2_SALSN</name>
<comment type="caution">
    <text evidence="2">The sequence shown here is derived from an EMBL/GenBank/DDBJ whole genome shotgun (WGS) entry which is preliminary data.</text>
</comment>
<organism evidence="2">
    <name type="scientific">Salvia splendens</name>
    <name type="common">Scarlet sage</name>
    <dbReference type="NCBI Taxonomy" id="180675"/>
    <lineage>
        <taxon>Eukaryota</taxon>
        <taxon>Viridiplantae</taxon>
        <taxon>Streptophyta</taxon>
        <taxon>Embryophyta</taxon>
        <taxon>Tracheophyta</taxon>
        <taxon>Spermatophyta</taxon>
        <taxon>Magnoliopsida</taxon>
        <taxon>eudicotyledons</taxon>
        <taxon>Gunneridae</taxon>
        <taxon>Pentapetalae</taxon>
        <taxon>asterids</taxon>
        <taxon>lamiids</taxon>
        <taxon>Lamiales</taxon>
        <taxon>Lamiaceae</taxon>
        <taxon>Nepetoideae</taxon>
        <taxon>Mentheae</taxon>
        <taxon>Salviinae</taxon>
        <taxon>Salvia</taxon>
        <taxon>Salvia subgen. Calosphace</taxon>
        <taxon>core Calosphace</taxon>
    </lineage>
</organism>
<sequence>MRRPPPPPENRPSLPVVKGQIGDAFPLTFTYPSLSSLTFPCRVDAKGSAAARNPPLPLRRKRKSGETPDRSLVADQLRLRDRYVKITSKICVSRVRDMYNVRADWPDDFNVDLALYLITKVQSIEHDHHDQAALSLLKDGPLRIWFPFFRDFALSLLSLCKVDGNLWADRLTQHLIQYIGMKLQSSTKQPDADADADDASPSKKLKGS</sequence>
<reference evidence="2" key="1">
    <citation type="submission" date="2018-01" db="EMBL/GenBank/DDBJ databases">
        <authorList>
            <person name="Mao J.F."/>
        </authorList>
    </citation>
    <scope>NUCLEOTIDE SEQUENCE</scope>
    <source>
        <strain evidence="2">Huo1</strain>
        <tissue evidence="2">Leaf</tissue>
    </source>
</reference>
<evidence type="ECO:0000313" key="2">
    <source>
        <dbReference type="EMBL" id="KAG6402580.1"/>
    </source>
</evidence>
<keyword evidence="3" id="KW-1185">Reference proteome</keyword>
<reference evidence="2" key="2">
    <citation type="submission" date="2020-08" db="EMBL/GenBank/DDBJ databases">
        <title>Plant Genome Project.</title>
        <authorList>
            <person name="Zhang R.-G."/>
        </authorList>
    </citation>
    <scope>NUCLEOTIDE SEQUENCE</scope>
    <source>
        <strain evidence="2">Huo1</strain>
        <tissue evidence="2">Leaf</tissue>
    </source>
</reference>
<dbReference type="EMBL" id="PNBA02000013">
    <property type="protein sequence ID" value="KAG6402580.1"/>
    <property type="molecule type" value="Genomic_DNA"/>
</dbReference>
<evidence type="ECO:0000313" key="3">
    <source>
        <dbReference type="Proteomes" id="UP000298416"/>
    </source>
</evidence>
<proteinExistence type="predicted"/>
<dbReference type="Proteomes" id="UP000298416">
    <property type="component" value="Unassembled WGS sequence"/>
</dbReference>
<feature type="region of interest" description="Disordered" evidence="1">
    <location>
        <begin position="186"/>
        <end position="208"/>
    </location>
</feature>
<accession>A0A8X8WWZ2</accession>
<evidence type="ECO:0000256" key="1">
    <source>
        <dbReference type="SAM" id="MobiDB-lite"/>
    </source>
</evidence>
<feature type="region of interest" description="Disordered" evidence="1">
    <location>
        <begin position="47"/>
        <end position="70"/>
    </location>
</feature>
<protein>
    <submittedName>
        <fullName evidence="2">Uncharacterized protein</fullName>
    </submittedName>
</protein>